<feature type="transmembrane region" description="Helical" evidence="6">
    <location>
        <begin position="219"/>
        <end position="235"/>
    </location>
</feature>
<dbReference type="Gene3D" id="1.20.144.10">
    <property type="entry name" value="Phosphatidic acid phosphatase type 2/haloperoxidase"/>
    <property type="match status" value="1"/>
</dbReference>
<dbReference type="Pfam" id="PF01569">
    <property type="entry name" value="PAP2"/>
    <property type="match status" value="1"/>
</dbReference>
<dbReference type="SUPFAM" id="SSF48317">
    <property type="entry name" value="Acid phosphatase/Vanadium-dependent haloperoxidase"/>
    <property type="match status" value="1"/>
</dbReference>
<comment type="caution">
    <text evidence="8">The sequence shown here is derived from an EMBL/GenBank/DDBJ whole genome shotgun (WGS) entry which is preliminary data.</text>
</comment>
<name>A0ABR2GUZ5_9EUKA</name>
<keyword evidence="3 6" id="KW-0812">Transmembrane</keyword>
<proteinExistence type="inferred from homology"/>
<feature type="transmembrane region" description="Helical" evidence="6">
    <location>
        <begin position="164"/>
        <end position="181"/>
    </location>
</feature>
<sequence>MEDNKDNKDKNRCIKCCSKIDLPDLIVLGVTIVFTVITFLTTKLNPLYVPEGDSLSDFPIPNRETIPGVLLFVILICVPEVTFVIFYFLNKKFPNIFNQFNIFAATWNVITAQLAVQLLTEVIKSYVGRARPDMYARCGDNAQYSTCKATGYVLSDSFKSFPSGHSSGAMSSMYFCAVFLLKAVSNDSVFVSLAALLYILLGLYIGATRIRDFRHHVDDVVAGYVVGYIITNIIWKNAKKRIFVKCVPEQTQDSLQTNLIDQV</sequence>
<comment type="similarity">
    <text evidence="2">Belongs to the PA-phosphatase related phosphoesterase family.</text>
</comment>
<dbReference type="Proteomes" id="UP001470230">
    <property type="component" value="Unassembled WGS sequence"/>
</dbReference>
<comment type="subcellular location">
    <subcellularLocation>
        <location evidence="1">Membrane</location>
        <topology evidence="1">Multi-pass membrane protein</topology>
    </subcellularLocation>
</comment>
<evidence type="ECO:0000256" key="2">
    <source>
        <dbReference type="ARBA" id="ARBA00008816"/>
    </source>
</evidence>
<evidence type="ECO:0000313" key="9">
    <source>
        <dbReference type="Proteomes" id="UP001470230"/>
    </source>
</evidence>
<evidence type="ECO:0000256" key="6">
    <source>
        <dbReference type="SAM" id="Phobius"/>
    </source>
</evidence>
<dbReference type="SMART" id="SM00014">
    <property type="entry name" value="acidPPc"/>
    <property type="match status" value="1"/>
</dbReference>
<dbReference type="PANTHER" id="PTHR10165">
    <property type="entry name" value="LIPID PHOSPHATE PHOSPHATASE"/>
    <property type="match status" value="1"/>
</dbReference>
<feature type="transmembrane region" description="Helical" evidence="6">
    <location>
        <begin position="65"/>
        <end position="88"/>
    </location>
</feature>
<dbReference type="EMBL" id="JAPFFF010000058">
    <property type="protein sequence ID" value="KAK8837757.1"/>
    <property type="molecule type" value="Genomic_DNA"/>
</dbReference>
<feature type="transmembrane region" description="Helical" evidence="6">
    <location>
        <begin position="188"/>
        <end position="207"/>
    </location>
</feature>
<feature type="transmembrane region" description="Helical" evidence="6">
    <location>
        <begin position="100"/>
        <end position="119"/>
    </location>
</feature>
<gene>
    <name evidence="8" type="ORF">M9Y10_036295</name>
</gene>
<keyword evidence="9" id="KW-1185">Reference proteome</keyword>
<dbReference type="InterPro" id="IPR043216">
    <property type="entry name" value="PAP-like"/>
</dbReference>
<evidence type="ECO:0000313" key="8">
    <source>
        <dbReference type="EMBL" id="KAK8837757.1"/>
    </source>
</evidence>
<evidence type="ECO:0000256" key="1">
    <source>
        <dbReference type="ARBA" id="ARBA00004141"/>
    </source>
</evidence>
<evidence type="ECO:0000256" key="3">
    <source>
        <dbReference type="ARBA" id="ARBA00022692"/>
    </source>
</evidence>
<reference evidence="8 9" key="1">
    <citation type="submission" date="2024-04" db="EMBL/GenBank/DDBJ databases">
        <title>Tritrichomonas musculus Genome.</title>
        <authorList>
            <person name="Alves-Ferreira E."/>
            <person name="Grigg M."/>
            <person name="Lorenzi H."/>
            <person name="Galac M."/>
        </authorList>
    </citation>
    <scope>NUCLEOTIDE SEQUENCE [LARGE SCALE GENOMIC DNA]</scope>
    <source>
        <strain evidence="8 9">EAF2021</strain>
    </source>
</reference>
<organism evidence="8 9">
    <name type="scientific">Tritrichomonas musculus</name>
    <dbReference type="NCBI Taxonomy" id="1915356"/>
    <lineage>
        <taxon>Eukaryota</taxon>
        <taxon>Metamonada</taxon>
        <taxon>Parabasalia</taxon>
        <taxon>Tritrichomonadida</taxon>
        <taxon>Tritrichomonadidae</taxon>
        <taxon>Tritrichomonas</taxon>
    </lineage>
</organism>
<dbReference type="InterPro" id="IPR000326">
    <property type="entry name" value="PAP2/HPO"/>
</dbReference>
<evidence type="ECO:0000259" key="7">
    <source>
        <dbReference type="SMART" id="SM00014"/>
    </source>
</evidence>
<accession>A0ABR2GUZ5</accession>
<dbReference type="InterPro" id="IPR036938">
    <property type="entry name" value="PAP2/HPO_sf"/>
</dbReference>
<feature type="transmembrane region" description="Helical" evidence="6">
    <location>
        <begin position="25"/>
        <end position="45"/>
    </location>
</feature>
<keyword evidence="5 6" id="KW-0472">Membrane</keyword>
<evidence type="ECO:0000256" key="4">
    <source>
        <dbReference type="ARBA" id="ARBA00022989"/>
    </source>
</evidence>
<feature type="domain" description="Phosphatidic acid phosphatase type 2/haloperoxidase" evidence="7">
    <location>
        <begin position="101"/>
        <end position="235"/>
    </location>
</feature>
<keyword evidence="4 6" id="KW-1133">Transmembrane helix</keyword>
<protein>
    <recommendedName>
        <fullName evidence="7">Phosphatidic acid phosphatase type 2/haloperoxidase domain-containing protein</fullName>
    </recommendedName>
</protein>
<dbReference type="PANTHER" id="PTHR10165:SF35">
    <property type="entry name" value="RE23632P"/>
    <property type="match status" value="1"/>
</dbReference>
<evidence type="ECO:0000256" key="5">
    <source>
        <dbReference type="ARBA" id="ARBA00023136"/>
    </source>
</evidence>